<dbReference type="RefSeq" id="WP_144067292.1">
    <property type="nucleotide sequence ID" value="NZ_CP041636.1"/>
</dbReference>
<dbReference type="KEGG" id="fer:FNB15_03025"/>
<proteinExistence type="predicted"/>
<dbReference type="AlphaFoldDB" id="A0A516GXQ1"/>
<protein>
    <recommendedName>
        <fullName evidence="3">CDP-Glycerol:Poly(Glycerophosphate) glycerophosphotransferase</fullName>
    </recommendedName>
</protein>
<evidence type="ECO:0008006" key="3">
    <source>
        <dbReference type="Google" id="ProtNLM"/>
    </source>
</evidence>
<dbReference type="OrthoDB" id="5430637at2"/>
<accession>A0A516GXQ1</accession>
<keyword evidence="2" id="KW-1185">Reference proteome</keyword>
<reference evidence="1 2" key="1">
    <citation type="submission" date="2019-07" db="EMBL/GenBank/DDBJ databases">
        <title>Genome sequencing for Ferrovibrio sp. K5.</title>
        <authorList>
            <person name="Park S.-J."/>
        </authorList>
    </citation>
    <scope>NUCLEOTIDE SEQUENCE [LARGE SCALE GENOMIC DNA]</scope>
    <source>
        <strain evidence="1 2">K5</strain>
    </source>
</reference>
<gene>
    <name evidence="1" type="ORF">FNB15_03025</name>
</gene>
<sequence>MRKSVILSLYRPLDIRLMVATGIVERIAEAADIILLVPKVYLTELRQRVSGTVRVEALRFPTSKVRSDDLYVGFTGGWRGYLRDRLAAIAELTYGNRGGANESGVLVRAEYLRRANRPHMLAVWAIANLACRSRTLRRLLQQMWLWTCPFRPHADLYSETQPVLLVTASAGLGVDGMVMAEAAAQGCPTAVVVQSWDKTSTKGYPPVAPAHMLVWSDRTAEEAVAYLDMRPDQVHIVGAPVWDHYFRDPGIERAQFLREFDLAADTRSVVYVSIGYPAHHEGNLAITETLLDALTRGDLPAGTALLFRLHPVYFEFEAERRDLMRVFERYLPSDRWHVDIPSGGGNSYFLDDKDGQKLANIFRHSTICVQASSTQMIEAAIFDCMVIDVAFGRWHNKYFDLDISDLDLTHLRRVGSADAANRVNSRQDLVDTLADLVQREDDGRRDRRRALVAQELSVNRGDAAKAMADKLVELIHAG</sequence>
<evidence type="ECO:0000313" key="1">
    <source>
        <dbReference type="EMBL" id="QDO96311.1"/>
    </source>
</evidence>
<dbReference type="Proteomes" id="UP000317496">
    <property type="component" value="Chromosome"/>
</dbReference>
<dbReference type="EMBL" id="CP041636">
    <property type="protein sequence ID" value="QDO96311.1"/>
    <property type="molecule type" value="Genomic_DNA"/>
</dbReference>
<evidence type="ECO:0000313" key="2">
    <source>
        <dbReference type="Proteomes" id="UP000317496"/>
    </source>
</evidence>
<name>A0A516GXQ1_9PROT</name>
<dbReference type="SUPFAM" id="SSF53756">
    <property type="entry name" value="UDP-Glycosyltransferase/glycogen phosphorylase"/>
    <property type="match status" value="1"/>
</dbReference>
<organism evidence="1 2">
    <name type="scientific">Ferrovibrio terrae</name>
    <dbReference type="NCBI Taxonomy" id="2594003"/>
    <lineage>
        <taxon>Bacteria</taxon>
        <taxon>Pseudomonadati</taxon>
        <taxon>Pseudomonadota</taxon>
        <taxon>Alphaproteobacteria</taxon>
        <taxon>Rhodospirillales</taxon>
        <taxon>Rhodospirillaceae</taxon>
        <taxon>Ferrovibrio</taxon>
    </lineage>
</organism>